<comment type="cofactor">
    <cofactor evidence="1">
        <name>Mg(2+)</name>
        <dbReference type="ChEBI" id="CHEBI:18420"/>
    </cofactor>
    <text evidence="1">Binds 2 magnesium ions per subunit.</text>
</comment>
<feature type="binding site" evidence="1">
    <location>
        <position position="118"/>
    </location>
    <ligand>
        <name>Mg(2+)</name>
        <dbReference type="ChEBI" id="CHEBI:18420"/>
        <label>1</label>
    </ligand>
</feature>
<name>D4D6N5_TRIVH</name>
<dbReference type="InterPro" id="IPR005502">
    <property type="entry name" value="Ribosyl_crysJ1"/>
</dbReference>
<feature type="binding site" evidence="1">
    <location>
        <position position="119"/>
    </location>
    <ligand>
        <name>Mg(2+)</name>
        <dbReference type="ChEBI" id="CHEBI:18420"/>
        <label>1</label>
    </ligand>
</feature>
<dbReference type="GO" id="GO:0046872">
    <property type="term" value="F:metal ion binding"/>
    <property type="evidence" value="ECO:0007669"/>
    <property type="project" value="UniProtKB-KW"/>
</dbReference>
<feature type="binding site" evidence="1">
    <location>
        <position position="385"/>
    </location>
    <ligand>
        <name>Mg(2+)</name>
        <dbReference type="ChEBI" id="CHEBI:18420"/>
        <label>1</label>
    </ligand>
</feature>
<protein>
    <recommendedName>
        <fullName evidence="5">ADP-ribosylglycohydrolase</fullName>
    </recommendedName>
</protein>
<organism evidence="3 4">
    <name type="scientific">Trichophyton verrucosum (strain HKI 0517)</name>
    <dbReference type="NCBI Taxonomy" id="663202"/>
    <lineage>
        <taxon>Eukaryota</taxon>
        <taxon>Fungi</taxon>
        <taxon>Dikarya</taxon>
        <taxon>Ascomycota</taxon>
        <taxon>Pezizomycotina</taxon>
        <taxon>Eurotiomycetes</taxon>
        <taxon>Eurotiomycetidae</taxon>
        <taxon>Onygenales</taxon>
        <taxon>Arthrodermataceae</taxon>
        <taxon>Trichophyton</taxon>
    </lineage>
</organism>
<dbReference type="KEGG" id="tve:TRV_02762"/>
<feature type="region of interest" description="Disordered" evidence="2">
    <location>
        <begin position="484"/>
        <end position="504"/>
    </location>
</feature>
<feature type="binding site" evidence="1">
    <location>
        <position position="388"/>
    </location>
    <ligand>
        <name>Mg(2+)</name>
        <dbReference type="ChEBI" id="CHEBI:18420"/>
        <label>1</label>
    </ligand>
</feature>
<keyword evidence="1" id="KW-0460">Magnesium</keyword>
<evidence type="ECO:0000313" key="3">
    <source>
        <dbReference type="EMBL" id="EFE42454.1"/>
    </source>
</evidence>
<reference evidence="4" key="1">
    <citation type="journal article" date="2011" name="Genome Biol.">
        <title>Comparative and functional genomics provide insights into the pathogenicity of dermatophytic fungi.</title>
        <authorList>
            <person name="Burmester A."/>
            <person name="Shelest E."/>
            <person name="Gloeckner G."/>
            <person name="Heddergott C."/>
            <person name="Schindler S."/>
            <person name="Staib P."/>
            <person name="Heidel A."/>
            <person name="Felder M."/>
            <person name="Petzold A."/>
            <person name="Szafranski K."/>
            <person name="Feuermann M."/>
            <person name="Pedruzzi I."/>
            <person name="Priebe S."/>
            <person name="Groth M."/>
            <person name="Winkler R."/>
            <person name="Li W."/>
            <person name="Kniemeyer O."/>
            <person name="Schroeckh V."/>
            <person name="Hertweck C."/>
            <person name="Hube B."/>
            <person name="White T.C."/>
            <person name="Platzer M."/>
            <person name="Guthke R."/>
            <person name="Heitman J."/>
            <person name="Woestemeyer J."/>
            <person name="Zipfel P.F."/>
            <person name="Monod M."/>
            <person name="Brakhage A.A."/>
        </authorList>
    </citation>
    <scope>NUCLEOTIDE SEQUENCE [LARGE SCALE GENOMIC DNA]</scope>
    <source>
        <strain evidence="4">HKI 0517</strain>
    </source>
</reference>
<dbReference type="Gene3D" id="1.10.4080.10">
    <property type="entry name" value="ADP-ribosylation/Crystallin J1"/>
    <property type="match status" value="1"/>
</dbReference>
<feature type="compositionally biased region" description="Basic and acidic residues" evidence="2">
    <location>
        <begin position="484"/>
        <end position="496"/>
    </location>
</feature>
<dbReference type="InterPro" id="IPR050792">
    <property type="entry name" value="ADP-ribosylglycohydrolase"/>
</dbReference>
<dbReference type="GeneID" id="9583092"/>
<feature type="binding site" evidence="1">
    <location>
        <position position="120"/>
    </location>
    <ligand>
        <name>Mg(2+)</name>
        <dbReference type="ChEBI" id="CHEBI:18420"/>
        <label>1</label>
    </ligand>
</feature>
<sequence length="504" mass="55966">MSLKNGTGLDFVSTHPFVKATLQDKIRGVIFGSALGDCIGLYTGWLFSPTRRVQRSLPKYLEFLSKKIAEDAYPQGRFQLVDPATKFRNDGHRSELCILPYSNPLQTMTLMANGKAWTDDTDHALLILLSYLHHNGQILSPTDLAERLKIWIDQGLRALDRPPCGIGKTVGSIVLDKEYLTNPSQKAHQYWVKGGRNVAPNGSLMRTHPLGIICLAFSLEKTFQVATDFSLITHADPRCILACCISTGLIRGILRGEILDEKGLDTLLEDAYTWVDSWVRDVRLPKDDAQKEADSDIYEPDAREFLDREEFNQHAYAKTFSDLLLDASYKIGYVYKCLGTAILSLRMGMQKSPHGSTPGTGSPPPLTNSAIFENIITELTYEAGDADTNACAAGALLGSWLGYNSLPSHWRDGMDNNDWLMQKCNSLIQVIGVGYDGATPYDGKLDADTSPDGGKGLMNKEELEKRDSDMIVKYMTRHAEGVAEEKARLKAEEKQKKGWKSFLG</sequence>
<dbReference type="SUPFAM" id="SSF101478">
    <property type="entry name" value="ADP-ribosylglycohydrolase"/>
    <property type="match status" value="1"/>
</dbReference>
<evidence type="ECO:0008006" key="5">
    <source>
        <dbReference type="Google" id="ProtNLM"/>
    </source>
</evidence>
<dbReference type="PANTHER" id="PTHR16222:SF28">
    <property type="entry name" value="ADP-RIBOSYLGLYCOHYDROLASE"/>
    <property type="match status" value="1"/>
</dbReference>
<dbReference type="Pfam" id="PF03747">
    <property type="entry name" value="ADP_ribosyl_GH"/>
    <property type="match status" value="1"/>
</dbReference>
<comment type="caution">
    <text evidence="3">The sequence shown here is derived from an EMBL/GenBank/DDBJ whole genome shotgun (WGS) entry which is preliminary data.</text>
</comment>
<dbReference type="Proteomes" id="UP000008383">
    <property type="component" value="Unassembled WGS sequence"/>
</dbReference>
<keyword evidence="4" id="KW-1185">Reference proteome</keyword>
<dbReference type="PANTHER" id="PTHR16222">
    <property type="entry name" value="ADP-RIBOSYLGLYCOHYDROLASE"/>
    <property type="match status" value="1"/>
</dbReference>
<accession>D4D6N5</accession>
<feature type="binding site" evidence="1">
    <location>
        <position position="387"/>
    </location>
    <ligand>
        <name>Mg(2+)</name>
        <dbReference type="ChEBI" id="CHEBI:18420"/>
        <label>1</label>
    </ligand>
</feature>
<evidence type="ECO:0000256" key="2">
    <source>
        <dbReference type="SAM" id="MobiDB-lite"/>
    </source>
</evidence>
<dbReference type="HOGENOM" id="CLU_024566_9_2_1"/>
<gene>
    <name evidence="3" type="ORF">TRV_02762</name>
</gene>
<dbReference type="RefSeq" id="XP_003023072.1">
    <property type="nucleotide sequence ID" value="XM_003023026.1"/>
</dbReference>
<dbReference type="InterPro" id="IPR036705">
    <property type="entry name" value="Ribosyl_crysJ1_sf"/>
</dbReference>
<dbReference type="EMBL" id="ACYE01000145">
    <property type="protein sequence ID" value="EFE42454.1"/>
    <property type="molecule type" value="Genomic_DNA"/>
</dbReference>
<dbReference type="AlphaFoldDB" id="D4D6N5"/>
<evidence type="ECO:0000313" key="4">
    <source>
        <dbReference type="Proteomes" id="UP000008383"/>
    </source>
</evidence>
<proteinExistence type="predicted"/>
<keyword evidence="1" id="KW-0479">Metal-binding</keyword>
<dbReference type="OrthoDB" id="2021138at2759"/>
<evidence type="ECO:0000256" key="1">
    <source>
        <dbReference type="PIRSR" id="PIRSR605502-1"/>
    </source>
</evidence>